<dbReference type="RefSeq" id="WP_132066930.1">
    <property type="nucleotide sequence ID" value="NZ_SMFN01000017.1"/>
</dbReference>
<dbReference type="EMBL" id="SMFN01000017">
    <property type="protein sequence ID" value="TDE02043.1"/>
    <property type="molecule type" value="Genomic_DNA"/>
</dbReference>
<dbReference type="OrthoDB" id="1435796at2"/>
<evidence type="ECO:0008006" key="3">
    <source>
        <dbReference type="Google" id="ProtNLM"/>
    </source>
</evidence>
<keyword evidence="2" id="KW-1185">Reference proteome</keyword>
<proteinExistence type="predicted"/>
<dbReference type="AlphaFoldDB" id="A0A4R5CW56"/>
<accession>A0A4R5CW56</accession>
<gene>
    <name evidence="1" type="ORF">E0F91_13210</name>
</gene>
<sequence length="209" mass="24235">MHKEVFQLFSKKEGAQHIASEYALMAIEKIVKQNNIHSVFEFGIGIGTIPYLLSTLNKRITYYGTEENEFCNSVLAENLGQSIESINYNAISSYLNFNGENKFDFIIIDGLFDDANFLKKIAHDNTLIFVEGDRENQREFLRKTFPKCLINRSISLNKNSKHSPYYDVSSNHFVGGYTLFRLNPNFRNKTSWFLEKIATSLKYKLRMII</sequence>
<dbReference type="InterPro" id="IPR029063">
    <property type="entry name" value="SAM-dependent_MTases_sf"/>
</dbReference>
<protein>
    <recommendedName>
        <fullName evidence="3">Class I SAM-dependent methyltransferase</fullName>
    </recommendedName>
</protein>
<dbReference type="Gene3D" id="3.40.50.150">
    <property type="entry name" value="Vaccinia Virus protein VP39"/>
    <property type="match status" value="1"/>
</dbReference>
<reference evidence="1 2" key="1">
    <citation type="submission" date="2019-03" db="EMBL/GenBank/DDBJ databases">
        <title>Flavobacterium LB-D12 sp. nov., isolated from arctic soil.</title>
        <authorList>
            <person name="Chaudhary D.K."/>
        </authorList>
    </citation>
    <scope>NUCLEOTIDE SEQUENCE [LARGE SCALE GENOMIC DNA]</scope>
    <source>
        <strain evidence="1 2">LB-D12</strain>
    </source>
</reference>
<comment type="caution">
    <text evidence="1">The sequence shown here is derived from an EMBL/GenBank/DDBJ whole genome shotgun (WGS) entry which is preliminary data.</text>
</comment>
<dbReference type="Proteomes" id="UP000294644">
    <property type="component" value="Unassembled WGS sequence"/>
</dbReference>
<organism evidence="1 2">
    <name type="scientific">Flavobacterium sandaracinum</name>
    <dbReference type="NCBI Taxonomy" id="2541733"/>
    <lineage>
        <taxon>Bacteria</taxon>
        <taxon>Pseudomonadati</taxon>
        <taxon>Bacteroidota</taxon>
        <taxon>Flavobacteriia</taxon>
        <taxon>Flavobacteriales</taxon>
        <taxon>Flavobacteriaceae</taxon>
        <taxon>Flavobacterium</taxon>
    </lineage>
</organism>
<evidence type="ECO:0000313" key="1">
    <source>
        <dbReference type="EMBL" id="TDE02043.1"/>
    </source>
</evidence>
<evidence type="ECO:0000313" key="2">
    <source>
        <dbReference type="Proteomes" id="UP000294644"/>
    </source>
</evidence>
<dbReference type="SUPFAM" id="SSF53335">
    <property type="entry name" value="S-adenosyl-L-methionine-dependent methyltransferases"/>
    <property type="match status" value="1"/>
</dbReference>
<name>A0A4R5CW56_9FLAO</name>